<dbReference type="PANTHER" id="PTHR45436:SF4">
    <property type="entry name" value="SENSOR PROTEIN PHOQ"/>
    <property type="match status" value="1"/>
</dbReference>
<dbReference type="SMART" id="SM00387">
    <property type="entry name" value="HATPase_c"/>
    <property type="match status" value="1"/>
</dbReference>
<dbReference type="GO" id="GO:0000155">
    <property type="term" value="F:phosphorelay sensor kinase activity"/>
    <property type="evidence" value="ECO:0007669"/>
    <property type="project" value="InterPro"/>
</dbReference>
<dbReference type="Gene3D" id="3.30.565.10">
    <property type="entry name" value="Histidine kinase-like ATPase, C-terminal domain"/>
    <property type="match status" value="1"/>
</dbReference>
<keyword evidence="7 12" id="KW-0418">Kinase</keyword>
<feature type="domain" description="Histidine kinase" evidence="11">
    <location>
        <begin position="246"/>
        <end position="447"/>
    </location>
</feature>
<keyword evidence="9 10" id="KW-0472">Membrane</keyword>
<keyword evidence="4" id="KW-0597">Phosphoprotein</keyword>
<dbReference type="PROSITE" id="PS50109">
    <property type="entry name" value="HIS_KIN"/>
    <property type="match status" value="1"/>
</dbReference>
<dbReference type="SUPFAM" id="SSF47384">
    <property type="entry name" value="Homodimeric domain of signal transducing histidine kinase"/>
    <property type="match status" value="1"/>
</dbReference>
<comment type="subcellular location">
    <subcellularLocation>
        <location evidence="2">Membrane</location>
    </subcellularLocation>
</comment>
<dbReference type="EMBL" id="FNOY01000081">
    <property type="protein sequence ID" value="SDY92620.1"/>
    <property type="molecule type" value="Genomic_DNA"/>
</dbReference>
<dbReference type="InterPro" id="IPR005467">
    <property type="entry name" value="His_kinase_dom"/>
</dbReference>
<reference evidence="12 13" key="1">
    <citation type="submission" date="2016-10" db="EMBL/GenBank/DDBJ databases">
        <authorList>
            <person name="de Groot N.N."/>
        </authorList>
    </citation>
    <scope>NUCLEOTIDE SEQUENCE [LARGE SCALE GENOMIC DNA]</scope>
    <source>
        <strain evidence="12 13">Nm1</strain>
    </source>
</reference>
<dbReference type="GO" id="GO:0005524">
    <property type="term" value="F:ATP binding"/>
    <property type="evidence" value="ECO:0007669"/>
    <property type="project" value="UniProtKB-KW"/>
</dbReference>
<evidence type="ECO:0000256" key="3">
    <source>
        <dbReference type="ARBA" id="ARBA00012438"/>
    </source>
</evidence>
<dbReference type="Gene3D" id="1.10.287.130">
    <property type="match status" value="1"/>
</dbReference>
<evidence type="ECO:0000256" key="6">
    <source>
        <dbReference type="ARBA" id="ARBA00022692"/>
    </source>
</evidence>
<organism evidence="12 13">
    <name type="scientific">Nitrosomonas halophila</name>
    <dbReference type="NCBI Taxonomy" id="44576"/>
    <lineage>
        <taxon>Bacteria</taxon>
        <taxon>Pseudomonadati</taxon>
        <taxon>Pseudomonadota</taxon>
        <taxon>Betaproteobacteria</taxon>
        <taxon>Nitrosomonadales</taxon>
        <taxon>Nitrosomonadaceae</taxon>
        <taxon>Nitrosomonas</taxon>
    </lineage>
</organism>
<dbReference type="OrthoDB" id="9809567at2"/>
<evidence type="ECO:0000256" key="5">
    <source>
        <dbReference type="ARBA" id="ARBA00022679"/>
    </source>
</evidence>
<keyword evidence="6 10" id="KW-0812">Transmembrane</keyword>
<evidence type="ECO:0000313" key="12">
    <source>
        <dbReference type="EMBL" id="SDY92620.1"/>
    </source>
</evidence>
<keyword evidence="13" id="KW-1185">Reference proteome</keyword>
<dbReference type="Proteomes" id="UP000198640">
    <property type="component" value="Unassembled WGS sequence"/>
</dbReference>
<evidence type="ECO:0000259" key="11">
    <source>
        <dbReference type="PROSITE" id="PS50109"/>
    </source>
</evidence>
<dbReference type="InterPro" id="IPR003661">
    <property type="entry name" value="HisK_dim/P_dom"/>
</dbReference>
<name>A0A1H3NV55_9PROT</name>
<dbReference type="InterPro" id="IPR050428">
    <property type="entry name" value="TCS_sensor_his_kinase"/>
</dbReference>
<dbReference type="RefSeq" id="WP_090415684.1">
    <property type="nucleotide sequence ID" value="NZ_FNOY01000081.1"/>
</dbReference>
<feature type="transmembrane region" description="Helical" evidence="10">
    <location>
        <begin position="167"/>
        <end position="190"/>
    </location>
</feature>
<evidence type="ECO:0000256" key="7">
    <source>
        <dbReference type="ARBA" id="ARBA00022777"/>
    </source>
</evidence>
<evidence type="ECO:0000256" key="2">
    <source>
        <dbReference type="ARBA" id="ARBA00004370"/>
    </source>
</evidence>
<dbReference type="CDD" id="cd00082">
    <property type="entry name" value="HisKA"/>
    <property type="match status" value="1"/>
</dbReference>
<dbReference type="PRINTS" id="PR00344">
    <property type="entry name" value="BCTRLSENSOR"/>
</dbReference>
<gene>
    <name evidence="12" type="ORF">SAMN05421881_10816</name>
</gene>
<evidence type="ECO:0000256" key="4">
    <source>
        <dbReference type="ARBA" id="ARBA00022553"/>
    </source>
</evidence>
<dbReference type="GO" id="GO:0005886">
    <property type="term" value="C:plasma membrane"/>
    <property type="evidence" value="ECO:0007669"/>
    <property type="project" value="TreeGrafter"/>
</dbReference>
<comment type="catalytic activity">
    <reaction evidence="1">
        <text>ATP + protein L-histidine = ADP + protein N-phospho-L-histidine.</text>
        <dbReference type="EC" id="2.7.13.3"/>
    </reaction>
</comment>
<dbReference type="AlphaFoldDB" id="A0A1H3NV55"/>
<keyword evidence="5" id="KW-0808">Transferase</keyword>
<dbReference type="InterPro" id="IPR003594">
    <property type="entry name" value="HATPase_dom"/>
</dbReference>
<sequence length="449" mass="49835">MMSLNQRILASASIVLLLFVGGTAFTLDHAFHDNALAALQDRMLGKLYLLMGSTEVDSAGNLSMPAELPGLPELNQPNSGTYAYITNGAQTIAWQSASILHLIPPLATRPAIDHKNFERLVLNQTPYFIFSFETEWETQTINHPFTFHVVMDSTLFDSQIDRYQKNLWSWLAIIAILLLTTQAFALHWGLRPMRKVSRELNNIEMGVQDSLHGIYPIELRRLTDNINSLLNHERKHQQRYRNALADLAHSLKTPLAILQGALRTEADAKKLQLLLAEQVQRMDHIVQYQLRRAAAVGQSPGSRLIPLRPVVEKIIKAVSRAHYSKQPQTTIKIDPALQVRIDAGDLMELLGNLIDNAFKWCQNAVCISAYNANNQTIISIEDDGPGIPQDEIARILERGERADPSVPGHGIGLAIVQDILQANGGQLSIRPMQPTGSSVTVHFAAAATP</sequence>
<dbReference type="InterPro" id="IPR036890">
    <property type="entry name" value="HATPase_C_sf"/>
</dbReference>
<protein>
    <recommendedName>
        <fullName evidence="3">histidine kinase</fullName>
        <ecNumber evidence="3">2.7.13.3</ecNumber>
    </recommendedName>
</protein>
<evidence type="ECO:0000313" key="13">
    <source>
        <dbReference type="Proteomes" id="UP000198640"/>
    </source>
</evidence>
<keyword evidence="8 10" id="KW-1133">Transmembrane helix</keyword>
<dbReference type="EC" id="2.7.13.3" evidence="3"/>
<dbReference type="Pfam" id="PF02518">
    <property type="entry name" value="HATPase_c"/>
    <property type="match status" value="1"/>
</dbReference>
<evidence type="ECO:0000256" key="9">
    <source>
        <dbReference type="ARBA" id="ARBA00023136"/>
    </source>
</evidence>
<evidence type="ECO:0000256" key="8">
    <source>
        <dbReference type="ARBA" id="ARBA00022989"/>
    </source>
</evidence>
<dbReference type="InterPro" id="IPR004358">
    <property type="entry name" value="Sig_transdc_His_kin-like_C"/>
</dbReference>
<evidence type="ECO:0000256" key="1">
    <source>
        <dbReference type="ARBA" id="ARBA00000085"/>
    </source>
</evidence>
<accession>A0A1H3NV55</accession>
<dbReference type="SUPFAM" id="SSF55874">
    <property type="entry name" value="ATPase domain of HSP90 chaperone/DNA topoisomerase II/histidine kinase"/>
    <property type="match status" value="1"/>
</dbReference>
<proteinExistence type="predicted"/>
<dbReference type="STRING" id="44576.SAMN05421881_10816"/>
<evidence type="ECO:0000256" key="10">
    <source>
        <dbReference type="SAM" id="Phobius"/>
    </source>
</evidence>
<dbReference type="InterPro" id="IPR036097">
    <property type="entry name" value="HisK_dim/P_sf"/>
</dbReference>
<dbReference type="PANTHER" id="PTHR45436">
    <property type="entry name" value="SENSOR HISTIDINE KINASE YKOH"/>
    <property type="match status" value="1"/>
</dbReference>